<evidence type="ECO:0000313" key="2">
    <source>
        <dbReference type="EMBL" id="MBG8555015.1"/>
    </source>
</evidence>
<protein>
    <submittedName>
        <fullName evidence="2">Uncharacterized protein</fullName>
    </submittedName>
</protein>
<feature type="chain" id="PRO_5046584160" evidence="1">
    <location>
        <begin position="25"/>
        <end position="303"/>
    </location>
</feature>
<feature type="signal peptide" evidence="1">
    <location>
        <begin position="1"/>
        <end position="24"/>
    </location>
</feature>
<accession>A0ABS0L504</accession>
<gene>
    <name evidence="2" type="ORF">I5L79_15785</name>
</gene>
<organism evidence="2 3">
    <name type="scientific">Hymenobacter guriensis</name>
    <dbReference type="NCBI Taxonomy" id="2793065"/>
    <lineage>
        <taxon>Bacteria</taxon>
        <taxon>Pseudomonadati</taxon>
        <taxon>Bacteroidota</taxon>
        <taxon>Cytophagia</taxon>
        <taxon>Cytophagales</taxon>
        <taxon>Hymenobacteraceae</taxon>
        <taxon>Hymenobacter</taxon>
    </lineage>
</organism>
<reference evidence="2 3" key="1">
    <citation type="submission" date="2020-11" db="EMBL/GenBank/DDBJ databases">
        <title>Hymenobacter sp.</title>
        <authorList>
            <person name="Kim M.K."/>
        </authorList>
    </citation>
    <scope>NUCLEOTIDE SEQUENCE [LARGE SCALE GENOMIC DNA]</scope>
    <source>
        <strain evidence="2 3">BT594</strain>
    </source>
</reference>
<keyword evidence="1" id="KW-0732">Signal</keyword>
<comment type="caution">
    <text evidence="2">The sequence shown here is derived from an EMBL/GenBank/DDBJ whole genome shotgun (WGS) entry which is preliminary data.</text>
</comment>
<sequence length="303" mass="33527">MTVARFAGCLSAAFCSLLPLASQAQGYAEGLGLSYEVLPLQLAGDAPRSFRADVYRANLILPVLASADSSRSMLVGLSLEHLRFSGERPGFPVASVTGLLPLVGYRYRVSPQLELTALALPALNSDLRHVRAADLTWGGVVRAGYRRNARRAYRLTLGYRQQFYGPQYVVLLGLDWQLGRRWRAFGDLPTTFTLSYAASPRVAVGFNLNGINTAYRLQASNRYFQYQQGHYGLFAETYLSSHWALRATAAYAVTRRLDVFEQNDQWPATIDYIGLGQEPTPVNPHINNGPAFKLALSYRVATP</sequence>
<name>A0ABS0L504_9BACT</name>
<proteinExistence type="predicted"/>
<dbReference type="RefSeq" id="WP_196956036.1">
    <property type="nucleotide sequence ID" value="NZ_JADWYK010000010.1"/>
</dbReference>
<keyword evidence="3" id="KW-1185">Reference proteome</keyword>
<evidence type="ECO:0000256" key="1">
    <source>
        <dbReference type="SAM" id="SignalP"/>
    </source>
</evidence>
<evidence type="ECO:0000313" key="3">
    <source>
        <dbReference type="Proteomes" id="UP000601099"/>
    </source>
</evidence>
<dbReference type="EMBL" id="JADWYK010000010">
    <property type="protein sequence ID" value="MBG8555015.1"/>
    <property type="molecule type" value="Genomic_DNA"/>
</dbReference>
<dbReference type="Proteomes" id="UP000601099">
    <property type="component" value="Unassembled WGS sequence"/>
</dbReference>